<accession>S7VJE8</accession>
<dbReference type="EMBL" id="ATMR01000206">
    <property type="protein sequence ID" value="EPR70101.1"/>
    <property type="molecule type" value="Genomic_DNA"/>
</dbReference>
<protein>
    <submittedName>
        <fullName evidence="1">Uncharacterized protein</fullName>
    </submittedName>
</protein>
<dbReference type="AlphaFoldDB" id="S7VJE8"/>
<evidence type="ECO:0000313" key="1">
    <source>
        <dbReference type="EMBL" id="EPR70101.1"/>
    </source>
</evidence>
<dbReference type="Proteomes" id="UP000014962">
    <property type="component" value="Unassembled WGS sequence"/>
</dbReference>
<evidence type="ECO:0000313" key="2">
    <source>
        <dbReference type="Proteomes" id="UP000014962"/>
    </source>
</evidence>
<name>S7VJE8_9FLAO</name>
<dbReference type="STRING" id="641526.ADIWIN_3964"/>
<gene>
    <name evidence="1" type="ORF">ADIWIN_3964</name>
</gene>
<comment type="caution">
    <text evidence="1">The sequence shown here is derived from an EMBL/GenBank/DDBJ whole genome shotgun (WGS) entry which is preliminary data.</text>
</comment>
<proteinExistence type="predicted"/>
<organism evidence="1 2">
    <name type="scientific">Winogradskyella psychrotolerans RS-3</name>
    <dbReference type="NCBI Taxonomy" id="641526"/>
    <lineage>
        <taxon>Bacteria</taxon>
        <taxon>Pseudomonadati</taxon>
        <taxon>Bacteroidota</taxon>
        <taxon>Flavobacteriia</taxon>
        <taxon>Flavobacteriales</taxon>
        <taxon>Flavobacteriaceae</taxon>
        <taxon>Winogradskyella</taxon>
    </lineage>
</organism>
<sequence length="41" mass="4762">MAITDFKSFNLLNLHLQNTITFKYGVNYRILLCTEVTIVVN</sequence>
<keyword evidence="2" id="KW-1185">Reference proteome</keyword>
<reference evidence="1 2" key="1">
    <citation type="journal article" date="2013" name="Genome Announc.">
        <title>Draft Genome Sequence of Winogradskyella psychrotolerans RS-3T, Isolated from the Marine Transect of Kongsfjorden, Ny-Alesund, Svalbard, Arctic Ocean.</title>
        <authorList>
            <person name="Kumar Pinnaka A."/>
            <person name="Ara S."/>
            <person name="Singh A."/>
            <person name="Shivaji S."/>
        </authorList>
    </citation>
    <scope>NUCLEOTIDE SEQUENCE [LARGE SCALE GENOMIC DNA]</scope>
    <source>
        <strain evidence="1 2">RS-3</strain>
    </source>
</reference>